<dbReference type="EMBL" id="JADQDM010000021">
    <property type="protein sequence ID" value="MBF9224014.1"/>
    <property type="molecule type" value="Genomic_DNA"/>
</dbReference>
<dbReference type="SUPFAM" id="SSF50985">
    <property type="entry name" value="RCC1/BLIP-II"/>
    <property type="match status" value="3"/>
</dbReference>
<dbReference type="Gene3D" id="2.130.10.30">
    <property type="entry name" value="Regulator of chromosome condensation 1/beta-lactamase-inhibitor protein II"/>
    <property type="match status" value="4"/>
</dbReference>
<dbReference type="InterPro" id="IPR000408">
    <property type="entry name" value="Reg_chr_condens"/>
</dbReference>
<dbReference type="InterPro" id="IPR026444">
    <property type="entry name" value="Secre_tail"/>
</dbReference>
<keyword evidence="5" id="KW-1185">Reference proteome</keyword>
<dbReference type="NCBIfam" id="TIGR04183">
    <property type="entry name" value="Por_Secre_tail"/>
    <property type="match status" value="1"/>
</dbReference>
<evidence type="ECO:0000259" key="3">
    <source>
        <dbReference type="Pfam" id="PF25390"/>
    </source>
</evidence>
<name>A0ABS0IAS5_9BACT</name>
<dbReference type="InterPro" id="IPR058923">
    <property type="entry name" value="RCC1-like_dom"/>
</dbReference>
<organism evidence="4 5">
    <name type="scientific">Hymenobacter ruricola</name>
    <dbReference type="NCBI Taxonomy" id="2791023"/>
    <lineage>
        <taxon>Bacteria</taxon>
        <taxon>Pseudomonadati</taxon>
        <taxon>Bacteroidota</taxon>
        <taxon>Cytophagia</taxon>
        <taxon>Cytophagales</taxon>
        <taxon>Hymenobacteraceae</taxon>
        <taxon>Hymenobacter</taxon>
    </lineage>
</organism>
<comment type="caution">
    <text evidence="4">The sequence shown here is derived from an EMBL/GenBank/DDBJ whole genome shotgun (WGS) entry which is preliminary data.</text>
</comment>
<sequence>MTPFSSCCRARRTGPLSSLRAALGLLALLLALPAAGLRAQVLARTFAAGTYHSLSIHADGTLWATGDNGYGQLGTGTTTSATAWVQVGTAATWVQVVAGSEYTLGLQADGSLWAWGRNYSGQLGRATNAGTNTANPTPTQVAGTYTQVAAGQFHSLALRADGSLWAWGDNTYGQLGNATNAGTTTPNPTPTQVAGTYTQATAGEAHSLGLRADGSLYAWGSNYYGQLSRAANAGTTTANPTPAAVPGTYTQVAAGNNHNLGLRADGSLWAWGWNGYGQLGIPANSGNGAPNPTPAQVAGTYTQVAAGAFHSSGLRADGSLYAWGWNGDGQLGNPANNGNNTPNPTPAQVAGTYVQVVAGRNHTLALQGNGSLWAWGWNFSGQLGNGSTSGLNAANPTPAATGTALVTRSLSLGLDFGLAVRGDGTLWAWGSNAFGQLGLPIAMASTTRPVRVGTATDWVMVAAGQFHSLGLRADGSLWAWGHNNFGQLGNATNNGTTNPNPTPTQVAGTYTQVAAGAYHSLGLRADGSLYAWGWNQFGELGIATNSGTFGPNPVPTQVAGTYTQVAAGASHSLGLRADGSLYAWGWNHYGQLSSTTNNGTDIATPTLTPVAGTYTQVAAGGTHSLGLRADGSLYAWGSNTYGVLGSSVNINTYNPNPVPTLVAGTYTQVAAGVQHSLGLRADGSLWAWGTNYAGQLGKGSFGPDANPTPTREVTLGTGWTTLGTGSVASFSLVRTPSAQNFASAGQNGDGQLGDGTTTNANRFDRVSPLTSLQPLPVRPGAPAEAGLALYPNPAPRGAATLRGATPGAPVQVLDALGRVAATATADAAGTAALAGLAPGLYVVRAGAGRLRLAVE</sequence>
<dbReference type="InterPro" id="IPR051553">
    <property type="entry name" value="Ran_GTPase-activating"/>
</dbReference>
<reference evidence="4 5" key="1">
    <citation type="submission" date="2020-11" db="EMBL/GenBank/DDBJ databases">
        <authorList>
            <person name="Kim M.K."/>
        </authorList>
    </citation>
    <scope>NUCLEOTIDE SEQUENCE [LARGE SCALE GENOMIC DNA]</scope>
    <source>
        <strain evidence="4 5">BT662</strain>
    </source>
</reference>
<accession>A0ABS0IAS5</accession>
<feature type="domain" description="RCC1-like" evidence="3">
    <location>
        <begin position="93"/>
        <end position="399"/>
    </location>
</feature>
<dbReference type="Pfam" id="PF13540">
    <property type="entry name" value="RCC1_2"/>
    <property type="match status" value="5"/>
</dbReference>
<keyword evidence="1" id="KW-0344">Guanine-nucleotide releasing factor</keyword>
<dbReference type="PRINTS" id="PR00633">
    <property type="entry name" value="RCCNDNSATION"/>
</dbReference>
<dbReference type="InterPro" id="IPR009091">
    <property type="entry name" value="RCC1/BLIP-II"/>
</dbReference>
<evidence type="ECO:0000313" key="4">
    <source>
        <dbReference type="EMBL" id="MBF9224014.1"/>
    </source>
</evidence>
<protein>
    <submittedName>
        <fullName evidence="4">T9SS type A sorting domain-containing protein</fullName>
    </submittedName>
</protein>
<dbReference type="PANTHER" id="PTHR45982">
    <property type="entry name" value="REGULATOR OF CHROMOSOME CONDENSATION"/>
    <property type="match status" value="1"/>
</dbReference>
<dbReference type="PANTHER" id="PTHR45982:SF1">
    <property type="entry name" value="REGULATOR OF CHROMOSOME CONDENSATION"/>
    <property type="match status" value="1"/>
</dbReference>
<dbReference type="Pfam" id="PF25390">
    <property type="entry name" value="WD40_RLD"/>
    <property type="match status" value="1"/>
</dbReference>
<dbReference type="PROSITE" id="PS00626">
    <property type="entry name" value="RCC1_2"/>
    <property type="match status" value="5"/>
</dbReference>
<dbReference type="Proteomes" id="UP000618931">
    <property type="component" value="Unassembled WGS sequence"/>
</dbReference>
<gene>
    <name evidence="4" type="ORF">I2H31_23125</name>
</gene>
<dbReference type="RefSeq" id="WP_196295432.1">
    <property type="nucleotide sequence ID" value="NZ_JADQDM010000021.1"/>
</dbReference>
<proteinExistence type="predicted"/>
<evidence type="ECO:0000313" key="5">
    <source>
        <dbReference type="Proteomes" id="UP000618931"/>
    </source>
</evidence>
<dbReference type="Pfam" id="PF00415">
    <property type="entry name" value="RCC1"/>
    <property type="match status" value="1"/>
</dbReference>
<evidence type="ECO:0000256" key="1">
    <source>
        <dbReference type="ARBA" id="ARBA00022658"/>
    </source>
</evidence>
<dbReference type="PROSITE" id="PS50012">
    <property type="entry name" value="RCC1_3"/>
    <property type="match status" value="13"/>
</dbReference>
<evidence type="ECO:0000256" key="2">
    <source>
        <dbReference type="ARBA" id="ARBA00022737"/>
    </source>
</evidence>
<keyword evidence="2" id="KW-0677">Repeat</keyword>